<keyword evidence="1" id="KW-0472">Membrane</keyword>
<proteinExistence type="predicted"/>
<evidence type="ECO:0000313" key="3">
    <source>
        <dbReference type="Proteomes" id="UP000692954"/>
    </source>
</evidence>
<protein>
    <submittedName>
        <fullName evidence="2">Uncharacterized protein</fullName>
    </submittedName>
</protein>
<feature type="transmembrane region" description="Helical" evidence="1">
    <location>
        <begin position="91"/>
        <end position="116"/>
    </location>
</feature>
<reference evidence="2" key="1">
    <citation type="submission" date="2021-01" db="EMBL/GenBank/DDBJ databases">
        <authorList>
            <consortium name="Genoscope - CEA"/>
            <person name="William W."/>
        </authorList>
    </citation>
    <scope>NUCLEOTIDE SEQUENCE</scope>
</reference>
<comment type="caution">
    <text evidence="2">The sequence shown here is derived from an EMBL/GenBank/DDBJ whole genome shotgun (WGS) entry which is preliminary data.</text>
</comment>
<gene>
    <name evidence="2" type="ORF">PSON_ATCC_30995.1.T0260146</name>
</gene>
<dbReference type="AlphaFoldDB" id="A0A8S1LVE8"/>
<sequence length="119" mass="14399">MYARSNVQYCNLYWSLNRWYSYDNFSRNIYVSTRFLYYIWIVTILEEIQRFENNKSNFVRNSSSCRRIYIKSNNTFDYQLMQQRYHRSNGISCLCLYKGVLIPFVIIGGGCINLLAEYK</sequence>
<evidence type="ECO:0000256" key="1">
    <source>
        <dbReference type="SAM" id="Phobius"/>
    </source>
</evidence>
<name>A0A8S1LVE8_9CILI</name>
<keyword evidence="3" id="KW-1185">Reference proteome</keyword>
<keyword evidence="1" id="KW-0812">Transmembrane</keyword>
<evidence type="ECO:0000313" key="2">
    <source>
        <dbReference type="EMBL" id="CAD8069975.1"/>
    </source>
</evidence>
<dbReference type="EMBL" id="CAJJDN010000026">
    <property type="protein sequence ID" value="CAD8069975.1"/>
    <property type="molecule type" value="Genomic_DNA"/>
</dbReference>
<keyword evidence="1" id="KW-1133">Transmembrane helix</keyword>
<organism evidence="2 3">
    <name type="scientific">Paramecium sonneborni</name>
    <dbReference type="NCBI Taxonomy" id="65129"/>
    <lineage>
        <taxon>Eukaryota</taxon>
        <taxon>Sar</taxon>
        <taxon>Alveolata</taxon>
        <taxon>Ciliophora</taxon>
        <taxon>Intramacronucleata</taxon>
        <taxon>Oligohymenophorea</taxon>
        <taxon>Peniculida</taxon>
        <taxon>Parameciidae</taxon>
        <taxon>Paramecium</taxon>
    </lineage>
</organism>
<accession>A0A8S1LVE8</accession>
<dbReference type="Proteomes" id="UP000692954">
    <property type="component" value="Unassembled WGS sequence"/>
</dbReference>